<evidence type="ECO:0000313" key="3">
    <source>
        <dbReference type="Proteomes" id="UP000656732"/>
    </source>
</evidence>
<sequence length="87" mass="9805">MVEAVGVRWRLMVCPGAYGPMRPADLAGLRRRDDDVDALRVRFRLAEPERMSGRRAQGETESEAGTRTVIHQHSDEKRSGTDPARDE</sequence>
<feature type="compositionally biased region" description="Basic and acidic residues" evidence="1">
    <location>
        <begin position="47"/>
        <end position="58"/>
    </location>
</feature>
<organism evidence="2 3">
    <name type="scientific">Streptomyces pilosus</name>
    <dbReference type="NCBI Taxonomy" id="28893"/>
    <lineage>
        <taxon>Bacteria</taxon>
        <taxon>Bacillati</taxon>
        <taxon>Actinomycetota</taxon>
        <taxon>Actinomycetes</taxon>
        <taxon>Kitasatosporales</taxon>
        <taxon>Streptomycetaceae</taxon>
        <taxon>Streptomyces</taxon>
    </lineage>
</organism>
<gene>
    <name evidence="2" type="ORF">GCM10010280_20590</name>
</gene>
<dbReference type="Proteomes" id="UP000656732">
    <property type="component" value="Unassembled WGS sequence"/>
</dbReference>
<keyword evidence="3" id="KW-1185">Reference proteome</keyword>
<accession>A0A918BKY7</accession>
<dbReference type="AlphaFoldDB" id="A0A918BKY7"/>
<dbReference type="EMBL" id="BMTU01000003">
    <property type="protein sequence ID" value="GGQ74040.1"/>
    <property type="molecule type" value="Genomic_DNA"/>
</dbReference>
<comment type="caution">
    <text evidence="2">The sequence shown here is derived from an EMBL/GenBank/DDBJ whole genome shotgun (WGS) entry which is preliminary data.</text>
</comment>
<feature type="compositionally biased region" description="Basic and acidic residues" evidence="1">
    <location>
        <begin position="72"/>
        <end position="87"/>
    </location>
</feature>
<feature type="region of interest" description="Disordered" evidence="1">
    <location>
        <begin position="47"/>
        <end position="87"/>
    </location>
</feature>
<proteinExistence type="predicted"/>
<evidence type="ECO:0000256" key="1">
    <source>
        <dbReference type="SAM" id="MobiDB-lite"/>
    </source>
</evidence>
<reference evidence="2" key="1">
    <citation type="journal article" date="2014" name="Int. J. Syst. Evol. Microbiol.">
        <title>Complete genome sequence of Corynebacterium casei LMG S-19264T (=DSM 44701T), isolated from a smear-ripened cheese.</title>
        <authorList>
            <consortium name="US DOE Joint Genome Institute (JGI-PGF)"/>
            <person name="Walter F."/>
            <person name="Albersmeier A."/>
            <person name="Kalinowski J."/>
            <person name="Ruckert C."/>
        </authorList>
    </citation>
    <scope>NUCLEOTIDE SEQUENCE</scope>
    <source>
        <strain evidence="2">JCM 4403</strain>
    </source>
</reference>
<reference evidence="2" key="2">
    <citation type="submission" date="2020-09" db="EMBL/GenBank/DDBJ databases">
        <authorList>
            <person name="Sun Q."/>
            <person name="Ohkuma M."/>
        </authorList>
    </citation>
    <scope>NUCLEOTIDE SEQUENCE</scope>
    <source>
        <strain evidence="2">JCM 4403</strain>
    </source>
</reference>
<name>A0A918BKY7_9ACTN</name>
<evidence type="ECO:0000313" key="2">
    <source>
        <dbReference type="EMBL" id="GGQ74040.1"/>
    </source>
</evidence>
<protein>
    <submittedName>
        <fullName evidence="2">Uncharacterized protein</fullName>
    </submittedName>
</protein>